<keyword evidence="3" id="KW-1185">Reference proteome</keyword>
<organism evidence="2 3">
    <name type="scientific">Candidatus Electrothrix aarhusensis</name>
    <dbReference type="NCBI Taxonomy" id="1859131"/>
    <lineage>
        <taxon>Bacteria</taxon>
        <taxon>Pseudomonadati</taxon>
        <taxon>Thermodesulfobacteriota</taxon>
        <taxon>Desulfobulbia</taxon>
        <taxon>Desulfobulbales</taxon>
        <taxon>Desulfobulbaceae</taxon>
        <taxon>Candidatus Electrothrix</taxon>
    </lineage>
</organism>
<sequence>MIKRFLIKAGRKLKRLASSGEKKKTSTALPDQKVLHSTEPQHTSSGKTVKTVQSAAADQQRGTKEAAEGARQNRPPQKPRRKKPRWTLDQFPVDPVEAKAVFMIFLCRWA</sequence>
<dbReference type="AlphaFoldDB" id="A0A444IYX9"/>
<proteinExistence type="predicted"/>
<feature type="region of interest" description="Disordered" evidence="1">
    <location>
        <begin position="13"/>
        <end position="89"/>
    </location>
</feature>
<comment type="caution">
    <text evidence="2">The sequence shown here is derived from an EMBL/GenBank/DDBJ whole genome shotgun (WGS) entry which is preliminary data.</text>
</comment>
<evidence type="ECO:0000313" key="2">
    <source>
        <dbReference type="EMBL" id="RWX46118.1"/>
    </source>
</evidence>
<dbReference type="EMBL" id="MTKO01000069">
    <property type="protein sequence ID" value="RWX46118.1"/>
    <property type="molecule type" value="Genomic_DNA"/>
</dbReference>
<name>A0A444IYX9_9BACT</name>
<dbReference type="Proteomes" id="UP000287853">
    <property type="component" value="Unassembled WGS sequence"/>
</dbReference>
<accession>A0A444IYX9</accession>
<evidence type="ECO:0000313" key="3">
    <source>
        <dbReference type="Proteomes" id="UP000287853"/>
    </source>
</evidence>
<feature type="compositionally biased region" description="Polar residues" evidence="1">
    <location>
        <begin position="38"/>
        <end position="57"/>
    </location>
</feature>
<protein>
    <submittedName>
        <fullName evidence="2">Uncharacterized protein</fullName>
    </submittedName>
</protein>
<evidence type="ECO:0000256" key="1">
    <source>
        <dbReference type="SAM" id="MobiDB-lite"/>
    </source>
</evidence>
<reference evidence="2 3" key="1">
    <citation type="submission" date="2017-01" db="EMBL/GenBank/DDBJ databases">
        <title>The cable genome- insights into the physiology and evolution of filamentous bacteria capable of sulfide oxidation via long distance electron transfer.</title>
        <authorList>
            <person name="Schreiber L."/>
            <person name="Bjerg J.T."/>
            <person name="Boggild A."/>
            <person name="Van De Vossenberg J."/>
            <person name="Meysman F."/>
            <person name="Nielsen L.P."/>
            <person name="Schramm A."/>
            <person name="Kjeldsen K.U."/>
        </authorList>
    </citation>
    <scope>NUCLEOTIDE SEQUENCE [LARGE SCALE GENOMIC DNA]</scope>
    <source>
        <strain evidence="2">MCF</strain>
    </source>
</reference>
<gene>
    <name evidence="2" type="ORF">H206_00410</name>
</gene>